<dbReference type="Gene3D" id="2.40.50.230">
    <property type="entry name" value="Gp5 N-terminal domain"/>
    <property type="match status" value="1"/>
</dbReference>
<dbReference type="Proteomes" id="UP000240572">
    <property type="component" value="Unassembled WGS sequence"/>
</dbReference>
<organism evidence="2 3">
    <name type="scientific">Taibaiella chishuiensis</name>
    <dbReference type="NCBI Taxonomy" id="1434707"/>
    <lineage>
        <taxon>Bacteria</taxon>
        <taxon>Pseudomonadati</taxon>
        <taxon>Bacteroidota</taxon>
        <taxon>Chitinophagia</taxon>
        <taxon>Chitinophagales</taxon>
        <taxon>Chitinophagaceae</taxon>
        <taxon>Taibaiella</taxon>
    </lineage>
</organism>
<reference evidence="2 3" key="1">
    <citation type="submission" date="2018-03" db="EMBL/GenBank/DDBJ databases">
        <title>Genomic Encyclopedia of Type Strains, Phase III (KMG-III): the genomes of soil and plant-associated and newly described type strains.</title>
        <authorList>
            <person name="Whitman W."/>
        </authorList>
    </citation>
    <scope>NUCLEOTIDE SEQUENCE [LARGE SCALE GENOMIC DNA]</scope>
    <source>
        <strain evidence="2 3">CGMCC 1.12700</strain>
    </source>
</reference>
<comment type="caution">
    <text evidence="2">The sequence shown here is derived from an EMBL/GenBank/DDBJ whole genome shotgun (WGS) entry which is preliminary data.</text>
</comment>
<sequence>MSINPSPLSAPDLENTGKALGQAAAQQAAQEAVRKALPEDLARKAGQVQQAAALTGAARQALSKPADAPLPGIHAVPFEDLDTSTATAVAMNNNDANPKAGAAANAGNNSTPGLVGARIYIGETAIRQIISLQITQRHGAHHELKLRFFQDQAQSEGTLTFDGAEKLLGQVAEIELYDRNNPSAGKLQHIFVIADVQFEQDSLNEGILNVTGYAPTWILDGEPHFETFYKKDLATISKSVCKSLEQVKAQLKADPTITEQLPFVCRYNESVWNFMKRLSTETGQWLYFNGTELVFGKPESTQGPKLIYGQNCYHISMSLHARPLQQGLFDYEPSGHKPISSEANTYNGNAGAFNSIAFNKSKELFGSTPSVAAPSFLPAQDDTLKTIAKSRGAQKAADMYFVKGESNLYELRTGMIVDVAFQRKGQSASHAPVRIINIQHNLDASSLYTNTFEAIPAASEMPPALAYNKPVTYPVLAEVIDNNDSKGRIRVKFMGWQQQGMAETDYMRVLTPDAGGGGDKVASNRGLVTVPEVGDQVYVDFEHGNPDRPFVTGSVFHGKVGIGGGGSNNTKSLTSKSGHTVTLNDGAGITVKDRDDNVIELDGAGNARMETKESITISCGESSIFMDKTGKIQIKGKEIVTLGMNIGVSAQTSIGIGVGPEDATPTSGIAVEANTLDIGTKTLSMSGESEANLGAKTVNIGGGSETNISSGKVKLN</sequence>
<dbReference type="SUPFAM" id="SSF69255">
    <property type="entry name" value="gp5 N-terminal domain-like"/>
    <property type="match status" value="1"/>
</dbReference>
<feature type="domain" description="Gp5/Type VI secretion system Vgr protein OB-fold" evidence="1">
    <location>
        <begin position="476"/>
        <end position="556"/>
    </location>
</feature>
<dbReference type="OrthoDB" id="727155at2"/>
<evidence type="ECO:0000313" key="3">
    <source>
        <dbReference type="Proteomes" id="UP000240572"/>
    </source>
</evidence>
<dbReference type="RefSeq" id="WP_106525113.1">
    <property type="nucleotide sequence ID" value="NZ_PYGD01000013.1"/>
</dbReference>
<dbReference type="SUPFAM" id="SSF69279">
    <property type="entry name" value="Phage tail proteins"/>
    <property type="match status" value="1"/>
</dbReference>
<dbReference type="InterPro" id="IPR037026">
    <property type="entry name" value="Vgr_OB-fold_dom_sf"/>
</dbReference>
<gene>
    <name evidence="2" type="ORF">B0I18_113103</name>
</gene>
<keyword evidence="3" id="KW-1185">Reference proteome</keyword>
<accession>A0A2P8CVU1</accession>
<dbReference type="InterPro" id="IPR006531">
    <property type="entry name" value="Gp5/Vgr_OB"/>
</dbReference>
<dbReference type="AlphaFoldDB" id="A0A2P8CVU1"/>
<dbReference type="Pfam" id="PF04717">
    <property type="entry name" value="Phage_base_V"/>
    <property type="match status" value="1"/>
</dbReference>
<evidence type="ECO:0000313" key="2">
    <source>
        <dbReference type="EMBL" id="PSK89091.1"/>
    </source>
</evidence>
<name>A0A2P8CVU1_9BACT</name>
<protein>
    <submittedName>
        <fullName evidence="2">Uncharacterized protein involved in type VI secretion and phage assembly</fullName>
    </submittedName>
</protein>
<dbReference type="EMBL" id="PYGD01000013">
    <property type="protein sequence ID" value="PSK89091.1"/>
    <property type="molecule type" value="Genomic_DNA"/>
</dbReference>
<proteinExistence type="predicted"/>
<dbReference type="Gene3D" id="3.55.50.10">
    <property type="entry name" value="Baseplate protein-like domains"/>
    <property type="match status" value="1"/>
</dbReference>
<evidence type="ECO:0000259" key="1">
    <source>
        <dbReference type="Pfam" id="PF04717"/>
    </source>
</evidence>